<evidence type="ECO:0000256" key="4">
    <source>
        <dbReference type="ARBA" id="ARBA00012860"/>
    </source>
</evidence>
<feature type="binding site" description="via carbamate group" evidence="9">
    <location>
        <position position="109"/>
    </location>
    <ligand>
        <name>Zn(2+)</name>
        <dbReference type="ChEBI" id="CHEBI:29105"/>
        <label>2</label>
    </ligand>
</feature>
<feature type="binding site" evidence="9">
    <location>
        <position position="258"/>
    </location>
    <ligand>
        <name>substrate</name>
    </ligand>
</feature>
<feature type="domain" description="Amidohydrolase-related" evidence="10">
    <location>
        <begin position="115"/>
        <end position="308"/>
    </location>
</feature>
<dbReference type="Proteomes" id="UP001447842">
    <property type="component" value="Chromosome"/>
</dbReference>
<dbReference type="PROSITE" id="PS00483">
    <property type="entry name" value="DIHYDROOROTASE_2"/>
    <property type="match status" value="1"/>
</dbReference>
<dbReference type="Pfam" id="PF04909">
    <property type="entry name" value="Amidohydro_2"/>
    <property type="match status" value="1"/>
</dbReference>
<feature type="binding site" evidence="9">
    <location>
        <position position="148"/>
    </location>
    <ligand>
        <name>substrate</name>
    </ligand>
</feature>
<comment type="subunit">
    <text evidence="9">Homodimer.</text>
</comment>
<sequence length="349" mass="38868">MKTHTLLMPLDMHLHLRDGVMLETVAPLSAYSFSGAVVMPNLVPPVTTKEDVQAYKERIFTALGTPLSDEDDLFETTNADYFEPMMTLFYQHYERDFLEEVRDDIFAVKLYPAGITTNSEGGVSSFDLDAMRPTLEAMSALEIPLLIHGETDGFVMDREAEFMNVYEMLASNFPDLKIVMEHITTKAAVDMLEQYPNLYATITLHHLLITLDDVAGGLMRPHLFCKPIAKRPEDREALLEVALEAHPKVMFGSDSAPHPQHKKEACGCAAGVFTAPIALQALCELFDQYGKLENLQAFVSDNAQSIYGICPEFKEVTLSDTPFTVPAKYGDVVPMFAGETLGWSIEDVL</sequence>
<dbReference type="SUPFAM" id="SSF51556">
    <property type="entry name" value="Metallo-dependent hydrolases"/>
    <property type="match status" value="1"/>
</dbReference>
<evidence type="ECO:0000256" key="7">
    <source>
        <dbReference type="ARBA" id="ARBA00022833"/>
    </source>
</evidence>
<feature type="binding site" evidence="9">
    <location>
        <begin position="15"/>
        <end position="17"/>
    </location>
    <ligand>
        <name>substrate</name>
    </ligand>
</feature>
<feature type="binding site" evidence="9">
    <location>
        <position position="254"/>
    </location>
    <ligand>
        <name>Zn(2+)</name>
        <dbReference type="ChEBI" id="CHEBI:29105"/>
        <label>1</label>
    </ligand>
</feature>
<organism evidence="11 12">
    <name type="scientific">Sulfurimonas diazotrophicus</name>
    <dbReference type="NCBI Taxonomy" id="3131939"/>
    <lineage>
        <taxon>Bacteria</taxon>
        <taxon>Pseudomonadati</taxon>
        <taxon>Campylobacterota</taxon>
        <taxon>Epsilonproteobacteria</taxon>
        <taxon>Campylobacterales</taxon>
        <taxon>Sulfurimonadaceae</taxon>
        <taxon>Sulfurimonas</taxon>
    </lineage>
</organism>
<feature type="binding site" evidence="9">
    <location>
        <position position="13"/>
    </location>
    <ligand>
        <name>Zn(2+)</name>
        <dbReference type="ChEBI" id="CHEBI:29105"/>
        <label>1</label>
    </ligand>
</feature>
<name>A0ABZ3H9S0_9BACT</name>
<evidence type="ECO:0000256" key="2">
    <source>
        <dbReference type="ARBA" id="ARBA00004880"/>
    </source>
</evidence>
<dbReference type="InterPro" id="IPR032466">
    <property type="entry name" value="Metal_Hydrolase"/>
</dbReference>
<keyword evidence="6 9" id="KW-0378">Hydrolase</keyword>
<evidence type="ECO:0000313" key="12">
    <source>
        <dbReference type="Proteomes" id="UP001447842"/>
    </source>
</evidence>
<evidence type="ECO:0000256" key="5">
    <source>
        <dbReference type="ARBA" id="ARBA00022723"/>
    </source>
</evidence>
<comment type="similarity">
    <text evidence="3 9">Belongs to the metallo-dependent hydrolases superfamily. DHOase family. Class II DHOase subfamily.</text>
</comment>
<comment type="catalytic activity">
    <reaction evidence="9">
        <text>(S)-dihydroorotate + H2O = N-carbamoyl-L-aspartate + H(+)</text>
        <dbReference type="Rhea" id="RHEA:24296"/>
        <dbReference type="ChEBI" id="CHEBI:15377"/>
        <dbReference type="ChEBI" id="CHEBI:15378"/>
        <dbReference type="ChEBI" id="CHEBI:30864"/>
        <dbReference type="ChEBI" id="CHEBI:32814"/>
        <dbReference type="EC" id="3.5.2.3"/>
    </reaction>
</comment>
<protein>
    <recommendedName>
        <fullName evidence="4 9">Dihydroorotase</fullName>
        <shortName evidence="9">DHOase</shortName>
        <ecNumber evidence="4 9">3.5.2.3</ecNumber>
    </recommendedName>
</protein>
<evidence type="ECO:0000256" key="8">
    <source>
        <dbReference type="ARBA" id="ARBA00022975"/>
    </source>
</evidence>
<dbReference type="PANTHER" id="PTHR43137">
    <property type="entry name" value="DIHYDROOROTASE"/>
    <property type="match status" value="1"/>
</dbReference>
<dbReference type="Gene3D" id="3.20.20.140">
    <property type="entry name" value="Metal-dependent hydrolases"/>
    <property type="match status" value="1"/>
</dbReference>
<feature type="binding site" description="via carbamate group" evidence="9">
    <location>
        <position position="109"/>
    </location>
    <ligand>
        <name>Zn(2+)</name>
        <dbReference type="ChEBI" id="CHEBI:29105"/>
        <label>1</label>
    </ligand>
</feature>
<proteinExistence type="inferred from homology"/>
<comment type="cofactor">
    <cofactor evidence="9">
        <name>Zn(2+)</name>
        <dbReference type="ChEBI" id="CHEBI:29105"/>
    </cofactor>
    <text evidence="9">Binds 2 Zn(2+) ions per subunit.</text>
</comment>
<accession>A0ABZ3H9S0</accession>
<dbReference type="PIRSF" id="PIRSF001237">
    <property type="entry name" value="DHOdimr"/>
    <property type="match status" value="1"/>
</dbReference>
<dbReference type="EC" id="3.5.2.3" evidence="4 9"/>
<evidence type="ECO:0000313" key="11">
    <source>
        <dbReference type="EMBL" id="XAU14543.1"/>
    </source>
</evidence>
<reference evidence="11 12" key="1">
    <citation type="submission" date="2024-03" db="EMBL/GenBank/DDBJ databases">
        <title>Sulfurimonas sp. HSL3-1.</title>
        <authorList>
            <person name="Wang S."/>
        </authorList>
    </citation>
    <scope>NUCLEOTIDE SEQUENCE [LARGE SCALE GENOMIC DNA]</scope>
    <source>
        <strain evidence="11 12">HSL3-1</strain>
    </source>
</reference>
<evidence type="ECO:0000256" key="6">
    <source>
        <dbReference type="ARBA" id="ARBA00022801"/>
    </source>
</evidence>
<feature type="active site" evidence="9">
    <location>
        <position position="254"/>
    </location>
</feature>
<dbReference type="NCBIfam" id="TIGR00856">
    <property type="entry name" value="pyrC_dimer"/>
    <property type="match status" value="1"/>
</dbReference>
<comment type="caution">
    <text evidence="9">Lacks conserved residue(s) required for the propagation of feature annotation.</text>
</comment>
<evidence type="ECO:0000256" key="1">
    <source>
        <dbReference type="ARBA" id="ARBA00002368"/>
    </source>
</evidence>
<gene>
    <name evidence="9 11" type="primary">pyrC</name>
    <name evidence="11" type="ORF">WCY31_09840</name>
</gene>
<dbReference type="EMBL" id="CP147920">
    <property type="protein sequence ID" value="XAU14543.1"/>
    <property type="molecule type" value="Genomic_DNA"/>
</dbReference>
<dbReference type="GO" id="GO:0004151">
    <property type="term" value="F:dihydroorotase activity"/>
    <property type="evidence" value="ECO:0007669"/>
    <property type="project" value="UniProtKB-EC"/>
</dbReference>
<feature type="binding site" evidence="9">
    <location>
        <position position="41"/>
    </location>
    <ligand>
        <name>substrate</name>
    </ligand>
</feature>
<comment type="pathway">
    <text evidence="2 9">Pyrimidine metabolism; UMP biosynthesis via de novo pathway; (S)-dihydroorotate from bicarbonate: step 3/3.</text>
</comment>
<feature type="binding site" evidence="9">
    <location>
        <position position="15"/>
    </location>
    <ligand>
        <name>Zn(2+)</name>
        <dbReference type="ChEBI" id="CHEBI:29105"/>
        <label>1</label>
    </ligand>
</feature>
<dbReference type="InterPro" id="IPR002195">
    <property type="entry name" value="Dihydroorotase_CS"/>
</dbReference>
<dbReference type="RefSeq" id="WP_345969660.1">
    <property type="nucleotide sequence ID" value="NZ_CP147920.1"/>
</dbReference>
<evidence type="ECO:0000256" key="3">
    <source>
        <dbReference type="ARBA" id="ARBA00005631"/>
    </source>
</evidence>
<keyword evidence="8 9" id="KW-0665">Pyrimidine biosynthesis</keyword>
<dbReference type="HAMAP" id="MF_00219">
    <property type="entry name" value="PyrC_classII"/>
    <property type="match status" value="1"/>
</dbReference>
<dbReference type="PROSITE" id="PS00482">
    <property type="entry name" value="DIHYDROOROTASE_1"/>
    <property type="match status" value="1"/>
</dbReference>
<evidence type="ECO:0000256" key="9">
    <source>
        <dbReference type="HAMAP-Rule" id="MF_00219"/>
    </source>
</evidence>
<feature type="binding site" evidence="9">
    <location>
        <position position="182"/>
    </location>
    <ligand>
        <name>Zn(2+)</name>
        <dbReference type="ChEBI" id="CHEBI:29105"/>
        <label>2</label>
    </ligand>
</feature>
<feature type="modified residue" description="N6-carboxylysine" evidence="9">
    <location>
        <position position="109"/>
    </location>
</feature>
<feature type="binding site" evidence="9">
    <location>
        <position position="270"/>
    </location>
    <ligand>
        <name>substrate</name>
    </ligand>
</feature>
<keyword evidence="12" id="KW-1185">Reference proteome</keyword>
<dbReference type="PANTHER" id="PTHR43137:SF1">
    <property type="entry name" value="DIHYDROOROTASE"/>
    <property type="match status" value="1"/>
</dbReference>
<evidence type="ECO:0000259" key="10">
    <source>
        <dbReference type="Pfam" id="PF04909"/>
    </source>
</evidence>
<dbReference type="InterPro" id="IPR004721">
    <property type="entry name" value="DHOdimr"/>
</dbReference>
<feature type="binding site" evidence="9">
    <location>
        <position position="148"/>
    </location>
    <ligand>
        <name>Zn(2+)</name>
        <dbReference type="ChEBI" id="CHEBI:29105"/>
        <label>2</label>
    </ligand>
</feature>
<keyword evidence="5 9" id="KW-0479">Metal-binding</keyword>
<comment type="function">
    <text evidence="1 9">Catalyzes the reversible cyclization of carbamoyl aspartate to dihydroorotate.</text>
</comment>
<keyword evidence="7 9" id="KW-0862">Zinc</keyword>
<dbReference type="InterPro" id="IPR006680">
    <property type="entry name" value="Amidohydro-rel"/>
</dbReference>